<name>A0A0A8ZGC2_ARUDO</name>
<organism evidence="2">
    <name type="scientific">Arundo donax</name>
    <name type="common">Giant reed</name>
    <name type="synonym">Donax arundinaceus</name>
    <dbReference type="NCBI Taxonomy" id="35708"/>
    <lineage>
        <taxon>Eukaryota</taxon>
        <taxon>Viridiplantae</taxon>
        <taxon>Streptophyta</taxon>
        <taxon>Embryophyta</taxon>
        <taxon>Tracheophyta</taxon>
        <taxon>Spermatophyta</taxon>
        <taxon>Magnoliopsida</taxon>
        <taxon>Liliopsida</taxon>
        <taxon>Poales</taxon>
        <taxon>Poaceae</taxon>
        <taxon>PACMAD clade</taxon>
        <taxon>Arundinoideae</taxon>
        <taxon>Arundineae</taxon>
        <taxon>Arundo</taxon>
    </lineage>
</organism>
<evidence type="ECO:0000256" key="1">
    <source>
        <dbReference type="SAM" id="MobiDB-lite"/>
    </source>
</evidence>
<dbReference type="EMBL" id="GBRH01260034">
    <property type="protein sequence ID" value="JAD37861.1"/>
    <property type="molecule type" value="Transcribed_RNA"/>
</dbReference>
<sequence length="55" mass="6227">MPCMDEADASFQSSRVPAKHHAAVLYKFYSRGRGDTRYSNCRGPSSSKDEEDEVR</sequence>
<dbReference type="AlphaFoldDB" id="A0A0A8ZGC2"/>
<evidence type="ECO:0000313" key="2">
    <source>
        <dbReference type="EMBL" id="JAD37861.1"/>
    </source>
</evidence>
<feature type="region of interest" description="Disordered" evidence="1">
    <location>
        <begin position="33"/>
        <end position="55"/>
    </location>
</feature>
<reference evidence="2" key="1">
    <citation type="submission" date="2014-09" db="EMBL/GenBank/DDBJ databases">
        <authorList>
            <person name="Magalhaes I.L.F."/>
            <person name="Oliveira U."/>
            <person name="Santos F.R."/>
            <person name="Vidigal T.H.D.A."/>
            <person name="Brescovit A.D."/>
            <person name="Santos A.J."/>
        </authorList>
    </citation>
    <scope>NUCLEOTIDE SEQUENCE</scope>
    <source>
        <tissue evidence="2">Shoot tissue taken approximately 20 cm above the soil surface</tissue>
    </source>
</reference>
<proteinExistence type="predicted"/>
<accession>A0A0A8ZGC2</accession>
<protein>
    <submittedName>
        <fullName evidence="2">Uncharacterized protein</fullName>
    </submittedName>
</protein>
<reference evidence="2" key="2">
    <citation type="journal article" date="2015" name="Data Brief">
        <title>Shoot transcriptome of the giant reed, Arundo donax.</title>
        <authorList>
            <person name="Barrero R.A."/>
            <person name="Guerrero F.D."/>
            <person name="Moolhuijzen P."/>
            <person name="Goolsby J.A."/>
            <person name="Tidwell J."/>
            <person name="Bellgard S.E."/>
            <person name="Bellgard M.I."/>
        </authorList>
    </citation>
    <scope>NUCLEOTIDE SEQUENCE</scope>
    <source>
        <tissue evidence="2">Shoot tissue taken approximately 20 cm above the soil surface</tissue>
    </source>
</reference>
<feature type="compositionally biased region" description="Polar residues" evidence="1">
    <location>
        <begin position="37"/>
        <end position="46"/>
    </location>
</feature>